<protein>
    <recommendedName>
        <fullName evidence="6">Carrier domain-containing protein</fullName>
    </recommendedName>
</protein>
<dbReference type="Gene3D" id="3.30.559.30">
    <property type="entry name" value="Nonribosomal peptide synthetase, condensation domain"/>
    <property type="match status" value="4"/>
</dbReference>
<dbReference type="InterPro" id="IPR023213">
    <property type="entry name" value="CAT-like_dom_sf"/>
</dbReference>
<dbReference type="EMBL" id="CAJNJQ010003549">
    <property type="protein sequence ID" value="CAE7200847.1"/>
    <property type="molecule type" value="Genomic_DNA"/>
</dbReference>
<dbReference type="GO" id="GO:0043041">
    <property type="term" value="P:amino acid activation for nonribosomal peptide biosynthetic process"/>
    <property type="evidence" value="ECO:0007669"/>
    <property type="project" value="TreeGrafter"/>
</dbReference>
<evidence type="ECO:0000259" key="6">
    <source>
        <dbReference type="PROSITE" id="PS50075"/>
    </source>
</evidence>
<keyword evidence="4" id="KW-0511">Multifunctional enzyme</keyword>
<dbReference type="InterPro" id="IPR036736">
    <property type="entry name" value="ACP-like_sf"/>
</dbReference>
<dbReference type="PROSITE" id="PS00012">
    <property type="entry name" value="PHOSPHOPANTETHEINE"/>
    <property type="match status" value="1"/>
</dbReference>
<dbReference type="InterPro" id="IPR001242">
    <property type="entry name" value="Condensation_dom"/>
</dbReference>
<dbReference type="Pfam" id="PF00550">
    <property type="entry name" value="PP-binding"/>
    <property type="match status" value="3"/>
</dbReference>
<feature type="domain" description="Carrier" evidence="6">
    <location>
        <begin position="1325"/>
        <end position="1401"/>
    </location>
</feature>
<comment type="caution">
    <text evidence="7">The sequence shown here is derived from an EMBL/GenBank/DDBJ whole genome shotgun (WGS) entry which is preliminary data.</text>
</comment>
<gene>
    <name evidence="7" type="ORF">RDB_LOCUS138462</name>
</gene>
<dbReference type="Gene3D" id="3.40.50.12780">
    <property type="entry name" value="N-terminal domain of ligase-like"/>
    <property type="match status" value="1"/>
</dbReference>
<dbReference type="InterPro" id="IPR006162">
    <property type="entry name" value="Ppantetheine_attach_site"/>
</dbReference>
<keyword evidence="3" id="KW-0436">Ligase</keyword>
<feature type="region of interest" description="Disordered" evidence="5">
    <location>
        <begin position="1299"/>
        <end position="1326"/>
    </location>
</feature>
<keyword evidence="2" id="KW-0597">Phosphoprotein</keyword>
<dbReference type="PANTHER" id="PTHR45527">
    <property type="entry name" value="NONRIBOSOMAL PEPTIDE SYNTHETASE"/>
    <property type="match status" value="1"/>
</dbReference>
<dbReference type="Proteomes" id="UP000663827">
    <property type="component" value="Unassembled WGS sequence"/>
</dbReference>
<dbReference type="InterPro" id="IPR020845">
    <property type="entry name" value="AMP-binding_CS"/>
</dbReference>
<reference evidence="7" key="1">
    <citation type="submission" date="2021-01" db="EMBL/GenBank/DDBJ databases">
        <authorList>
            <person name="Kaushik A."/>
        </authorList>
    </citation>
    <scope>NUCLEOTIDE SEQUENCE</scope>
    <source>
        <strain evidence="7">AG5</strain>
    </source>
</reference>
<evidence type="ECO:0000313" key="7">
    <source>
        <dbReference type="EMBL" id="CAE7200847.1"/>
    </source>
</evidence>
<name>A0A8H3E3N1_9AGAM</name>
<dbReference type="Gene3D" id="3.30.300.30">
    <property type="match status" value="1"/>
</dbReference>
<dbReference type="GO" id="GO:0031177">
    <property type="term" value="F:phosphopantetheine binding"/>
    <property type="evidence" value="ECO:0007669"/>
    <property type="project" value="InterPro"/>
</dbReference>
<evidence type="ECO:0000256" key="4">
    <source>
        <dbReference type="ARBA" id="ARBA00023268"/>
    </source>
</evidence>
<dbReference type="PROSITE" id="PS00455">
    <property type="entry name" value="AMP_BINDING"/>
    <property type="match status" value="1"/>
</dbReference>
<evidence type="ECO:0000256" key="1">
    <source>
        <dbReference type="ARBA" id="ARBA00022450"/>
    </source>
</evidence>
<dbReference type="Pfam" id="PF00501">
    <property type="entry name" value="AMP-binding"/>
    <property type="match status" value="1"/>
</dbReference>
<keyword evidence="1" id="KW-0596">Phosphopantetheine</keyword>
<dbReference type="SMART" id="SM00823">
    <property type="entry name" value="PKS_PP"/>
    <property type="match status" value="2"/>
</dbReference>
<evidence type="ECO:0000256" key="3">
    <source>
        <dbReference type="ARBA" id="ARBA00022598"/>
    </source>
</evidence>
<dbReference type="InterPro" id="IPR010071">
    <property type="entry name" value="AA_adenyl_dom"/>
</dbReference>
<dbReference type="PROSITE" id="PS50075">
    <property type="entry name" value="CARRIER"/>
    <property type="match status" value="3"/>
</dbReference>
<dbReference type="InterPro" id="IPR009081">
    <property type="entry name" value="PP-bd_ACP"/>
</dbReference>
<dbReference type="GO" id="GO:0005737">
    <property type="term" value="C:cytoplasm"/>
    <property type="evidence" value="ECO:0007669"/>
    <property type="project" value="TreeGrafter"/>
</dbReference>
<dbReference type="SUPFAM" id="SSF56801">
    <property type="entry name" value="Acetyl-CoA synthetase-like"/>
    <property type="match status" value="1"/>
</dbReference>
<dbReference type="InterPro" id="IPR000873">
    <property type="entry name" value="AMP-dep_synth/lig_dom"/>
</dbReference>
<dbReference type="InterPro" id="IPR045851">
    <property type="entry name" value="AMP-bd_C_sf"/>
</dbReference>
<dbReference type="InterPro" id="IPR020806">
    <property type="entry name" value="PKS_PP-bd"/>
</dbReference>
<sequence length="2517" mass="277968">MGSAELLSGYRYQSLPDLSGKRDSVHSRMSLTRTTHIQLHEEFRRSNIGLQSIIRAAFAKVLLGYIESSEFLFADIGSGSANQASLKLLRVSLSDCDSWVAFVQRIEQQASADVRISLDTARRILGLPFEVNPLPARFVSGSLEDLISAYSDGLLLLGIHGPQTSGNPHSSSQDEESVELSVACDGRIMSEHALQNYVEQACATALHISANPAMSPLSTIPLPNHLKSAYEEDYDPSRALIAVDWLTLNAATRPNAIAHEIYNTLEEPPVLLSYAELNSRSNMLANWFIKHGVCLEDKVAVCRTRDVHFYIANAAIFKCGACYVSIDPELPLERRQFIVRDSGARFVVTTAALASNFGDIALVPENKSTAKAMSRQPSGNICLAQLDSLAYLLYTSGTTGTPKGCLLNHRGLYWAIDAMCAYPKPVTNPDTDKRLALASIAFDVHISEICQTWCLGIRLVSAPRYEILADLQGNLIALGITHAGMVPSMIEATLSGPDDLPLKYLVSGGEKISDSLLRKWANHPSLILANFYGPTEATIGCTSRLIRQTDRKENIGHPFPSCRAYVVDTSMNIVPRGNPGELVVEGPLVGRGYHNLPEATAKAFKKWPTPDSNTYCTGDLVRMMPDDTIEIMGRIDTQIKLRGVRIESEGVSNVLRKASERPLDVATLIAKHPDSGSELLVSFVALGDRQISVAERRSGHVELAQEFPMTLMESLKSMAARELAVYMRPSHIVPVVSLPLSLNMKTDTKLLAEFFRVTPLSTLLAVQRERNIAKLPLSPQKTGPLDADQSSVAEIVSRLCNIPFAQIRADSNILEYGMDSLKLSVLARELRKLWTGSQIVVAGILVAPVLSSIAKLKKARSDGSMEPDSLREFNQTWLIAAESIFRPEDIESILPTFPVQEGVLFQAMVSPTQYVQHFIYRVKEHIQGADLHRAWAAMIYQHPILRTAFLIEDTPLQVLLRPEAVQIPLATHHQPLRQKSLSFSSWFLESEKDRISAEINGDFTIPAFRVNIYELKDRFMVVSLSHAIYDGVALPSLMKSLDVAIIRHDTSEVVPLQPLLESIQTSQEYAREFWTEKLSRLDLKHLSPRRPAKAQAQYTRREFKTISFEEMQAACRAQHTTFQALGCASYALAGRDTLGWRGNAIFGIIRSGRSLPVDGVETAVVPLVSLVPFVFTDLGTSTHDALIKSQVELASTLAFEHTPLGSIQRWLGFQLLFETLFSCRIEEDRSPYTSFEHCEAKAPLTEFILSVELLANPSANTIEAKAAFTEELRIRQVESLLSNVERHFWLLARGESIPSPNGEATETTQQDALGANSNKSQRTGGKRDELVEALTPVVASFLNAELDLITSNTSLVSLGLTSLKAVALSRKLKDVGISISPIDIIQADTIDQLALKCESSDGRVQPGVNPEHTQWLNTLHQELADKLDMTSLKLSEDDKLLVTGATTLQAGMLSQTVSSEDRLYVHGFTFKLRPDCSLEKLKSSWRQTIKDISTLRTSFIFSENAGRWAQVVHSEFEFPWISSEFKVPSRAPSEFISDLPLTDVHDFKRPPLYLCHFKTGDCDYLLVVLHHALYDGVSLPLLFHRVQSLYHGIAPPSSISFHDLIPQILIQENFGTSYWIDRLAGASVSTFPRAPNSSSFGAWRGSAECQIELAEIQRTCRRYQVNVQCFGQAAMAGALSQLLEKNNVIFGQVVSGRTLPGAEEVIGPVFNTIPCHIDLSSYRTYGDLLRGIQRANIEGLAYQHASLRSIQRGLGVKTLIDALFLFQPDVSAKSTNLHPIWDLLERIDKDETKTQYGLNIELHQNPSGFTIRGSCSAAVMDQAKLRELLSNFSMMLHRIATCPSTLIDTQRNIDVISARPNHGPKITTPRVVQTTPGIAYTSDFAGWSDTQMKFRDLLVAFTRIPASNIQPSSQLASLGLDSISSIQLTSMAKRAGIRLSAADVARSTTLADIATIIARNSESLEETPNKKPVPHPSRPLLDDQIIAQARQALAASLQHAVELFTPATPGMNFILSSWVRSGGWRFQHAFAFKVAPSVDSSRLHHAWDKLVERHAILRSIFVPLGDQNVLCVLKPGSIRTPWNEVITDGSIDDLEEVGRITRQTVGNPPLLRNGPAARITYMRGKGGDYVVLEMHHALYDAWSFNMILQDWEDLYLGNAVPDRNDLGHLVNVIASQEKAPEQRTYWETAFHGFRPSLVELHTTTQPHRSFGLAAAGELVKHAPIPLLFSLGTFQTVIATRPRLSRTARLITGAFAAAGACLSTLALARRSGPGIPVSRTCCVFRDLLFGFTALNRLSIEWGLPLHMVLLACWARIQARRSSSGEQGIVFGLLHSGRGLDGTDDIAAPCINVLPVYVRNPLQENAFVVAQSLQADLKSRSAAVQQSRLQDIGTWIGASGKPLFHYFVNMLKVPSMSGQNKASTGILERIKVPNNPVATRSIEPNTFRRSLNPVFEAMQEVQDDCMIEIFFNTKRDSIGMEVTCKSTVLSPGQAQELASEWGNEVLNAFRSRSIVGFDV</sequence>
<dbReference type="CDD" id="cd19542">
    <property type="entry name" value="CT_NRPS-like"/>
    <property type="match status" value="1"/>
</dbReference>
<feature type="domain" description="Carrier" evidence="6">
    <location>
        <begin position="1888"/>
        <end position="1961"/>
    </location>
</feature>
<dbReference type="Pfam" id="PF00668">
    <property type="entry name" value="Condensation"/>
    <property type="match status" value="3"/>
</dbReference>
<evidence type="ECO:0000256" key="5">
    <source>
        <dbReference type="SAM" id="MobiDB-lite"/>
    </source>
</evidence>
<accession>A0A8H3E3N1</accession>
<dbReference type="SUPFAM" id="SSF47336">
    <property type="entry name" value="ACP-like"/>
    <property type="match status" value="2"/>
</dbReference>
<evidence type="ECO:0000313" key="8">
    <source>
        <dbReference type="Proteomes" id="UP000663827"/>
    </source>
</evidence>
<dbReference type="Gene3D" id="1.10.1200.10">
    <property type="entry name" value="ACP-like"/>
    <property type="match status" value="3"/>
</dbReference>
<dbReference type="InterPro" id="IPR042099">
    <property type="entry name" value="ANL_N_sf"/>
</dbReference>
<dbReference type="GO" id="GO:0016874">
    <property type="term" value="F:ligase activity"/>
    <property type="evidence" value="ECO:0007669"/>
    <property type="project" value="UniProtKB-KW"/>
</dbReference>
<proteinExistence type="predicted"/>
<dbReference type="SUPFAM" id="SSF52777">
    <property type="entry name" value="CoA-dependent acyltransferases"/>
    <property type="match status" value="7"/>
</dbReference>
<evidence type="ECO:0000256" key="2">
    <source>
        <dbReference type="ARBA" id="ARBA00022553"/>
    </source>
</evidence>
<dbReference type="PANTHER" id="PTHR45527:SF1">
    <property type="entry name" value="FATTY ACID SYNTHASE"/>
    <property type="match status" value="1"/>
</dbReference>
<organism evidence="7 8">
    <name type="scientific">Rhizoctonia solani</name>
    <dbReference type="NCBI Taxonomy" id="456999"/>
    <lineage>
        <taxon>Eukaryota</taxon>
        <taxon>Fungi</taxon>
        <taxon>Dikarya</taxon>
        <taxon>Basidiomycota</taxon>
        <taxon>Agaricomycotina</taxon>
        <taxon>Agaricomycetes</taxon>
        <taxon>Cantharellales</taxon>
        <taxon>Ceratobasidiaceae</taxon>
        <taxon>Rhizoctonia</taxon>
    </lineage>
</organism>
<dbReference type="NCBIfam" id="TIGR01733">
    <property type="entry name" value="AA-adenyl-dom"/>
    <property type="match status" value="1"/>
</dbReference>
<feature type="compositionally biased region" description="Polar residues" evidence="5">
    <location>
        <begin position="1299"/>
        <end position="1323"/>
    </location>
</feature>
<dbReference type="GO" id="GO:0044550">
    <property type="term" value="P:secondary metabolite biosynthetic process"/>
    <property type="evidence" value="ECO:0007669"/>
    <property type="project" value="TreeGrafter"/>
</dbReference>
<feature type="domain" description="Carrier" evidence="6">
    <location>
        <begin position="783"/>
        <end position="861"/>
    </location>
</feature>
<dbReference type="Gene3D" id="3.30.559.10">
    <property type="entry name" value="Chloramphenicol acetyltransferase-like domain"/>
    <property type="match status" value="3"/>
</dbReference>